<feature type="domain" description="DUS-like FMN-binding" evidence="18">
    <location>
        <begin position="87"/>
        <end position="367"/>
    </location>
</feature>
<evidence type="ECO:0000256" key="9">
    <source>
        <dbReference type="ARBA" id="ARBA00038313"/>
    </source>
</evidence>
<feature type="compositionally biased region" description="Basic and acidic residues" evidence="17">
    <location>
        <begin position="467"/>
        <end position="482"/>
    </location>
</feature>
<keyword evidence="4" id="KW-0507">mRNA processing</keyword>
<evidence type="ECO:0000256" key="16">
    <source>
        <dbReference type="ARBA" id="ARBA00049467"/>
    </source>
</evidence>
<name>A0A8H6RZ30_MYCCL</name>
<evidence type="ECO:0000256" key="14">
    <source>
        <dbReference type="ARBA" id="ARBA00048934"/>
    </source>
</evidence>
<keyword evidence="8" id="KW-0520">NAD</keyword>
<feature type="region of interest" description="Disordered" evidence="17">
    <location>
        <begin position="451"/>
        <end position="482"/>
    </location>
</feature>
<comment type="caution">
    <text evidence="19">The sequence shown here is derived from an EMBL/GenBank/DDBJ whole genome shotgun (WGS) entry which is preliminary data.</text>
</comment>
<comment type="catalytic activity">
    <reaction evidence="14">
        <text>5,6-dihydrouridine(16) in tRNA + NAD(+) = uridine(16) in tRNA + NADH + H(+)</text>
        <dbReference type="Rhea" id="RHEA:53380"/>
        <dbReference type="Rhea" id="RHEA-COMP:13543"/>
        <dbReference type="Rhea" id="RHEA-COMP:13544"/>
        <dbReference type="ChEBI" id="CHEBI:15378"/>
        <dbReference type="ChEBI" id="CHEBI:57540"/>
        <dbReference type="ChEBI" id="CHEBI:57945"/>
        <dbReference type="ChEBI" id="CHEBI:65315"/>
        <dbReference type="ChEBI" id="CHEBI:74443"/>
        <dbReference type="EC" id="1.3.1.88"/>
    </reaction>
    <physiologicalReaction direction="right-to-left" evidence="14">
        <dbReference type="Rhea" id="RHEA:53382"/>
    </physiologicalReaction>
</comment>
<evidence type="ECO:0000256" key="11">
    <source>
        <dbReference type="ARBA" id="ARBA00047287"/>
    </source>
</evidence>
<organism evidence="19 20">
    <name type="scientific">Mycena chlorophos</name>
    <name type="common">Agaric fungus</name>
    <name type="synonym">Agaricus chlorophos</name>
    <dbReference type="NCBI Taxonomy" id="658473"/>
    <lineage>
        <taxon>Eukaryota</taxon>
        <taxon>Fungi</taxon>
        <taxon>Dikarya</taxon>
        <taxon>Basidiomycota</taxon>
        <taxon>Agaricomycotina</taxon>
        <taxon>Agaricomycetes</taxon>
        <taxon>Agaricomycetidae</taxon>
        <taxon>Agaricales</taxon>
        <taxon>Marasmiineae</taxon>
        <taxon>Mycenaceae</taxon>
        <taxon>Mycena</taxon>
    </lineage>
</organism>
<comment type="cofactor">
    <cofactor evidence="1">
        <name>FMN</name>
        <dbReference type="ChEBI" id="CHEBI:58210"/>
    </cofactor>
</comment>
<comment type="catalytic activity">
    <reaction evidence="12">
        <text>5,6-dihydrouridine(16) in tRNA + NADP(+) = uridine(16) in tRNA + NADPH + H(+)</text>
        <dbReference type="Rhea" id="RHEA:53376"/>
        <dbReference type="Rhea" id="RHEA-COMP:13543"/>
        <dbReference type="Rhea" id="RHEA-COMP:13544"/>
        <dbReference type="ChEBI" id="CHEBI:15378"/>
        <dbReference type="ChEBI" id="CHEBI:57783"/>
        <dbReference type="ChEBI" id="CHEBI:58349"/>
        <dbReference type="ChEBI" id="CHEBI:65315"/>
        <dbReference type="ChEBI" id="CHEBI:74443"/>
        <dbReference type="EC" id="1.3.1.88"/>
    </reaction>
    <physiologicalReaction direction="right-to-left" evidence="12">
        <dbReference type="Rhea" id="RHEA:53378"/>
    </physiologicalReaction>
</comment>
<dbReference type="SUPFAM" id="SSF51395">
    <property type="entry name" value="FMN-linked oxidoreductases"/>
    <property type="match status" value="1"/>
</dbReference>
<evidence type="ECO:0000256" key="4">
    <source>
        <dbReference type="ARBA" id="ARBA00022664"/>
    </source>
</evidence>
<comment type="similarity">
    <text evidence="9">Belongs to the Dus family. Dus1 subfamily.</text>
</comment>
<dbReference type="PANTHER" id="PTHR11082">
    <property type="entry name" value="TRNA-DIHYDROURIDINE SYNTHASE"/>
    <property type="match status" value="1"/>
</dbReference>
<evidence type="ECO:0000256" key="3">
    <source>
        <dbReference type="ARBA" id="ARBA00022643"/>
    </source>
</evidence>
<dbReference type="EC" id="1.3.1.88" evidence="10"/>
<dbReference type="InterPro" id="IPR013785">
    <property type="entry name" value="Aldolase_TIM"/>
</dbReference>
<dbReference type="Gene3D" id="3.20.20.70">
    <property type="entry name" value="Aldolase class I"/>
    <property type="match status" value="1"/>
</dbReference>
<evidence type="ECO:0000256" key="5">
    <source>
        <dbReference type="ARBA" id="ARBA00022694"/>
    </source>
</evidence>
<proteinExistence type="inferred from homology"/>
<keyword evidence="2" id="KW-0285">Flavoprotein</keyword>
<dbReference type="InterPro" id="IPR018517">
    <property type="entry name" value="tRNA_hU_synthase_CS"/>
</dbReference>
<evidence type="ECO:0000256" key="13">
    <source>
        <dbReference type="ARBA" id="ARBA00048342"/>
    </source>
</evidence>
<comment type="catalytic activity">
    <reaction evidence="15">
        <text>a 5,6-dihydrouridine in mRNA + NADP(+) = a uridine in mRNA + NADPH + H(+)</text>
        <dbReference type="Rhea" id="RHEA:69855"/>
        <dbReference type="Rhea" id="RHEA-COMP:14658"/>
        <dbReference type="Rhea" id="RHEA-COMP:17789"/>
        <dbReference type="ChEBI" id="CHEBI:15378"/>
        <dbReference type="ChEBI" id="CHEBI:57783"/>
        <dbReference type="ChEBI" id="CHEBI:58349"/>
        <dbReference type="ChEBI" id="CHEBI:65315"/>
        <dbReference type="ChEBI" id="CHEBI:74443"/>
    </reaction>
    <physiologicalReaction direction="right-to-left" evidence="15">
        <dbReference type="Rhea" id="RHEA:69857"/>
    </physiologicalReaction>
</comment>
<gene>
    <name evidence="19" type="ORF">HMN09_01294000</name>
</gene>
<dbReference type="GO" id="GO:0050660">
    <property type="term" value="F:flavin adenine dinucleotide binding"/>
    <property type="evidence" value="ECO:0007669"/>
    <property type="project" value="InterPro"/>
</dbReference>
<protein>
    <recommendedName>
        <fullName evidence="10">tRNA-dihydrouridine(16/17) synthase [NAD(P)(+)]</fullName>
        <ecNumber evidence="10">1.3.1.88</ecNumber>
    </recommendedName>
</protein>
<dbReference type="PANTHER" id="PTHR11082:SF5">
    <property type="entry name" value="TRNA-DIHYDROURIDINE(16_17) SYNTHASE [NAD(P)(+)]-LIKE"/>
    <property type="match status" value="1"/>
</dbReference>
<evidence type="ECO:0000256" key="6">
    <source>
        <dbReference type="ARBA" id="ARBA00022857"/>
    </source>
</evidence>
<comment type="catalytic activity">
    <reaction evidence="16">
        <text>5,6-dihydrouridine(17) in tRNA + NADP(+) = uridine(17) in tRNA + NADPH + H(+)</text>
        <dbReference type="Rhea" id="RHEA:53368"/>
        <dbReference type="Rhea" id="RHEA-COMP:13541"/>
        <dbReference type="Rhea" id="RHEA-COMP:13542"/>
        <dbReference type="ChEBI" id="CHEBI:15378"/>
        <dbReference type="ChEBI" id="CHEBI:57783"/>
        <dbReference type="ChEBI" id="CHEBI:58349"/>
        <dbReference type="ChEBI" id="CHEBI:65315"/>
        <dbReference type="ChEBI" id="CHEBI:74443"/>
        <dbReference type="EC" id="1.3.1.88"/>
    </reaction>
    <physiologicalReaction direction="right-to-left" evidence="16">
        <dbReference type="Rhea" id="RHEA:53370"/>
    </physiologicalReaction>
</comment>
<evidence type="ECO:0000256" key="17">
    <source>
        <dbReference type="SAM" id="MobiDB-lite"/>
    </source>
</evidence>
<evidence type="ECO:0000256" key="1">
    <source>
        <dbReference type="ARBA" id="ARBA00001917"/>
    </source>
</evidence>
<accession>A0A8H6RZ30</accession>
<evidence type="ECO:0000313" key="20">
    <source>
        <dbReference type="Proteomes" id="UP000613580"/>
    </source>
</evidence>
<evidence type="ECO:0000256" key="15">
    <source>
        <dbReference type="ARBA" id="ARBA00049447"/>
    </source>
</evidence>
<evidence type="ECO:0000256" key="7">
    <source>
        <dbReference type="ARBA" id="ARBA00023002"/>
    </source>
</evidence>
<dbReference type="OrthoDB" id="272303at2759"/>
<evidence type="ECO:0000313" key="19">
    <source>
        <dbReference type="EMBL" id="KAF7290360.1"/>
    </source>
</evidence>
<dbReference type="CDD" id="cd02801">
    <property type="entry name" value="DUS_like_FMN"/>
    <property type="match status" value="1"/>
</dbReference>
<dbReference type="Pfam" id="PF01207">
    <property type="entry name" value="Dus"/>
    <property type="match status" value="1"/>
</dbReference>
<comment type="catalytic activity">
    <reaction evidence="11">
        <text>5,6-dihydrouridine(17) in tRNA + NAD(+) = uridine(17) in tRNA + NADH + H(+)</text>
        <dbReference type="Rhea" id="RHEA:53372"/>
        <dbReference type="Rhea" id="RHEA-COMP:13541"/>
        <dbReference type="Rhea" id="RHEA-COMP:13542"/>
        <dbReference type="ChEBI" id="CHEBI:15378"/>
        <dbReference type="ChEBI" id="CHEBI:57540"/>
        <dbReference type="ChEBI" id="CHEBI:57945"/>
        <dbReference type="ChEBI" id="CHEBI:65315"/>
        <dbReference type="ChEBI" id="CHEBI:74443"/>
        <dbReference type="EC" id="1.3.1.88"/>
    </reaction>
    <physiologicalReaction direction="right-to-left" evidence="11">
        <dbReference type="Rhea" id="RHEA:53374"/>
    </physiologicalReaction>
</comment>
<sequence>MVVGSRPEFVSPPNLILPSASILDHFVPLSPSSAAPDGLCNSVDEQDQAGRVRFLPRGTRQPKICRWANGGPKRVGLPDTLSAIWSTVQLVYSPMINAKQFADHVKNPNYRAKNFDVLTGEEGDPASDRPLIVQFCANDPDTLLTAARAVQGSCDAVDINLGCPQDIARRGHFGSFLQDEWDLIFKLINTLHENLDVPVTAKFRVFPSVEKTVQYAQMLERAGAQILSCHGRVREQRGQNAGLASFEHIRAVKQNVSVPVFANGNILFQEDVEACLRETGCDGVMSAEGVLYNPALFVGLGSPASSSNPETTLLAQNPRSVELAREYLDIVRSLRTVTSVSAVKGHLFKILRPALTKHTDLRERLGKVRVEGAKIKLGKLEDKSRDPYWKTGLEEYAAIVEELGERMRMDEEREREGGMKGNSEMVKIQEGTGLRLLPWWLAQPYWRPLPPPKVEPPADKQKKRPHTGPEKDGTLESKRAKLDEVGVAVLDAPLVAA</sequence>
<dbReference type="Proteomes" id="UP000613580">
    <property type="component" value="Unassembled WGS sequence"/>
</dbReference>
<keyword evidence="7" id="KW-0560">Oxidoreductase</keyword>
<evidence type="ECO:0000256" key="2">
    <source>
        <dbReference type="ARBA" id="ARBA00022630"/>
    </source>
</evidence>
<keyword evidence="3" id="KW-0288">FMN</keyword>
<keyword evidence="20" id="KW-1185">Reference proteome</keyword>
<evidence type="ECO:0000259" key="18">
    <source>
        <dbReference type="Pfam" id="PF01207"/>
    </source>
</evidence>
<comment type="catalytic activity">
    <reaction evidence="13">
        <text>a 5,6-dihydrouridine in mRNA + NAD(+) = a uridine in mRNA + NADH + H(+)</text>
        <dbReference type="Rhea" id="RHEA:69851"/>
        <dbReference type="Rhea" id="RHEA-COMP:14658"/>
        <dbReference type="Rhea" id="RHEA-COMP:17789"/>
        <dbReference type="ChEBI" id="CHEBI:15378"/>
        <dbReference type="ChEBI" id="CHEBI:57540"/>
        <dbReference type="ChEBI" id="CHEBI:57945"/>
        <dbReference type="ChEBI" id="CHEBI:65315"/>
        <dbReference type="ChEBI" id="CHEBI:74443"/>
    </reaction>
    <physiologicalReaction direction="right-to-left" evidence="13">
        <dbReference type="Rhea" id="RHEA:69853"/>
    </physiologicalReaction>
</comment>
<keyword evidence="6" id="KW-0521">NADP</keyword>
<evidence type="ECO:0000256" key="12">
    <source>
        <dbReference type="ARBA" id="ARBA00047652"/>
    </source>
</evidence>
<dbReference type="EMBL" id="JACAZE010000026">
    <property type="protein sequence ID" value="KAF7290360.1"/>
    <property type="molecule type" value="Genomic_DNA"/>
</dbReference>
<dbReference type="InterPro" id="IPR035587">
    <property type="entry name" value="DUS-like_FMN-bd"/>
</dbReference>
<dbReference type="GO" id="GO:0006397">
    <property type="term" value="P:mRNA processing"/>
    <property type="evidence" value="ECO:0007669"/>
    <property type="project" value="UniProtKB-KW"/>
</dbReference>
<evidence type="ECO:0000256" key="10">
    <source>
        <dbReference type="ARBA" id="ARBA00038890"/>
    </source>
</evidence>
<dbReference type="PROSITE" id="PS01136">
    <property type="entry name" value="UPF0034"/>
    <property type="match status" value="1"/>
</dbReference>
<evidence type="ECO:0000256" key="8">
    <source>
        <dbReference type="ARBA" id="ARBA00023027"/>
    </source>
</evidence>
<dbReference type="GO" id="GO:0017150">
    <property type="term" value="F:tRNA dihydrouridine synthase activity"/>
    <property type="evidence" value="ECO:0007669"/>
    <property type="project" value="InterPro"/>
</dbReference>
<reference evidence="19" key="1">
    <citation type="submission" date="2020-05" db="EMBL/GenBank/DDBJ databases">
        <title>Mycena genomes resolve the evolution of fungal bioluminescence.</title>
        <authorList>
            <person name="Tsai I.J."/>
        </authorList>
    </citation>
    <scope>NUCLEOTIDE SEQUENCE</scope>
    <source>
        <strain evidence="19">110903Hualien_Pintung</strain>
    </source>
</reference>
<keyword evidence="5" id="KW-0819">tRNA processing</keyword>
<dbReference type="AlphaFoldDB" id="A0A8H6RZ30"/>